<evidence type="ECO:0000256" key="2">
    <source>
        <dbReference type="ARBA" id="ARBA00022630"/>
    </source>
</evidence>
<comment type="cofactor">
    <cofactor evidence="8">
        <name>FAD</name>
        <dbReference type="ChEBI" id="CHEBI:57692"/>
    </cofactor>
    <text evidence="8">Binds 1 FAD per subunit.</text>
</comment>
<keyword evidence="4" id="KW-0521">NADP</keyword>
<feature type="transmembrane region" description="Helical" evidence="9">
    <location>
        <begin position="83"/>
        <end position="113"/>
    </location>
</feature>
<feature type="transmembrane region" description="Helical" evidence="9">
    <location>
        <begin position="133"/>
        <end position="157"/>
    </location>
</feature>
<keyword evidence="5 8" id="KW-0560">Oxidoreductase</keyword>
<dbReference type="InterPro" id="IPR016156">
    <property type="entry name" value="FAD/NAD-linked_Rdtase_dimer_sf"/>
</dbReference>
<dbReference type="PANTHER" id="PTHR43014">
    <property type="entry name" value="MERCURIC REDUCTASE"/>
    <property type="match status" value="1"/>
</dbReference>
<evidence type="ECO:0000256" key="4">
    <source>
        <dbReference type="ARBA" id="ARBA00022857"/>
    </source>
</evidence>
<dbReference type="Gene3D" id="3.50.50.60">
    <property type="entry name" value="FAD/NAD(P)-binding domain"/>
    <property type="match status" value="2"/>
</dbReference>
<dbReference type="PANTHER" id="PTHR43014:SF2">
    <property type="entry name" value="MERCURIC REDUCTASE"/>
    <property type="match status" value="1"/>
</dbReference>
<feature type="transmembrane region" description="Helical" evidence="9">
    <location>
        <begin position="194"/>
        <end position="218"/>
    </location>
</feature>
<evidence type="ECO:0000256" key="5">
    <source>
        <dbReference type="ARBA" id="ARBA00023002"/>
    </source>
</evidence>
<keyword evidence="9" id="KW-0812">Transmembrane</keyword>
<dbReference type="InterPro" id="IPR006258">
    <property type="entry name" value="Lipoamide_DH"/>
</dbReference>
<evidence type="ECO:0000259" key="12">
    <source>
        <dbReference type="Pfam" id="PF09335"/>
    </source>
</evidence>
<accession>A0A2A5CIJ8</accession>
<proteinExistence type="inferred from homology"/>
<dbReference type="EC" id="1.8.1.4" evidence="8"/>
<dbReference type="InterPro" id="IPR023753">
    <property type="entry name" value="FAD/NAD-binding_dom"/>
</dbReference>
<evidence type="ECO:0000313" key="13">
    <source>
        <dbReference type="EMBL" id="PCJ43704.1"/>
    </source>
</evidence>
<organism evidence="13 14">
    <name type="scientific">SAR86 cluster bacterium</name>
    <dbReference type="NCBI Taxonomy" id="2030880"/>
    <lineage>
        <taxon>Bacteria</taxon>
        <taxon>Pseudomonadati</taxon>
        <taxon>Pseudomonadota</taxon>
        <taxon>Gammaproteobacteria</taxon>
        <taxon>SAR86 cluster</taxon>
    </lineage>
</organism>
<dbReference type="SUPFAM" id="SSF51905">
    <property type="entry name" value="FAD/NAD(P)-binding domain"/>
    <property type="match status" value="1"/>
</dbReference>
<feature type="domain" description="VTT" evidence="12">
    <location>
        <begin position="72"/>
        <end position="184"/>
    </location>
</feature>
<evidence type="ECO:0000256" key="3">
    <source>
        <dbReference type="ARBA" id="ARBA00022827"/>
    </source>
</evidence>
<evidence type="ECO:0000256" key="9">
    <source>
        <dbReference type="SAM" id="Phobius"/>
    </source>
</evidence>
<sequence length="711" mass="78642">MNKKQLVLLLLFLTVLSGFFIFDLGAYLQLSFFQEQRDWLLNYKESNFALTSFLYFFLYILITAFSLPAAALVTLAGGALFGFWWALLLVSFASSIGATLAFLMARTILYDWVQGKFGHRLKPINEGIKKDGIFYLFTLRLIPVFPFFLVNMLMALTPIRVRDFYWVSQLGMLVGTGIYVGVGAQLGVAESVQGVLSVGLIRLLILLALFPWLAKWAVAFMKKRKVYKAFPAPHKFDTNIVVIGAGSAGLVTSYIAALTKAKVTLIEKNNMGGDCLNTGCVPSKALIRSAGVSHLFARAKSFGIKSTAAEVDFPAVIQRVKDVINKIAPHDSIERYTELGVECIQGEAKIISPYLVEVAGKQISTRSIVLATGASPNVPPIPGLAEIDYVTSDTIWGLQKLPSRFLVVGGGPIGCELAQAFARLGSKVTQVDTHAKPLPREDEDVTEFMLENFQQEGMTFLGEHQVLGFQKHEGENQAILKQGDREFSIAFDVVLLAIGRKANTQGFGLEALGIETTEQGTIKVNEYLQTNFPNIYACGDVAGPYQFTHMAAHQAWYASINSLLSGFKKFKVDYSIVPWATFTDPEVARVGLNEKDAKAKGIQYEVTQYNIDDLDRAIADSEDRGFIKVLTQPGKDKILGVTIVGYHASDLIAEYVLAMKNGLGLKKIMATIHIYPTLAESNKYAASEWSKAHAPVWLYPWLDKFHSWRRK</sequence>
<evidence type="ECO:0000259" key="10">
    <source>
        <dbReference type="Pfam" id="PF02852"/>
    </source>
</evidence>
<feature type="transmembrane region" description="Helical" evidence="9">
    <location>
        <begin position="7"/>
        <end position="33"/>
    </location>
</feature>
<evidence type="ECO:0000313" key="14">
    <source>
        <dbReference type="Proteomes" id="UP000228987"/>
    </source>
</evidence>
<keyword evidence="8" id="KW-0520">NAD</keyword>
<evidence type="ECO:0000259" key="11">
    <source>
        <dbReference type="Pfam" id="PF07992"/>
    </source>
</evidence>
<dbReference type="InterPro" id="IPR032816">
    <property type="entry name" value="VTT_dom"/>
</dbReference>
<evidence type="ECO:0000256" key="6">
    <source>
        <dbReference type="ARBA" id="ARBA00023157"/>
    </source>
</evidence>
<feature type="domain" description="Pyridine nucleotide-disulphide oxidoreductase dimerisation" evidence="10">
    <location>
        <begin position="577"/>
        <end position="685"/>
    </location>
</feature>
<dbReference type="PRINTS" id="PR00368">
    <property type="entry name" value="FADPNR"/>
</dbReference>
<dbReference type="Pfam" id="PF02852">
    <property type="entry name" value="Pyr_redox_dim"/>
    <property type="match status" value="1"/>
</dbReference>
<dbReference type="Proteomes" id="UP000228987">
    <property type="component" value="Unassembled WGS sequence"/>
</dbReference>
<reference evidence="14" key="1">
    <citation type="submission" date="2017-08" db="EMBL/GenBank/DDBJ databases">
        <title>A dynamic microbial community with high functional redundancy inhabits the cold, oxic subseafloor aquifer.</title>
        <authorList>
            <person name="Tully B.J."/>
            <person name="Wheat C.G."/>
            <person name="Glazer B.T."/>
            <person name="Huber J.A."/>
        </authorList>
    </citation>
    <scope>NUCLEOTIDE SEQUENCE [LARGE SCALE GENOMIC DNA]</scope>
</reference>
<dbReference type="FunFam" id="3.30.390.30:FF:000001">
    <property type="entry name" value="Dihydrolipoyl dehydrogenase"/>
    <property type="match status" value="1"/>
</dbReference>
<keyword evidence="2 8" id="KW-0285">Flavoprotein</keyword>
<dbReference type="GO" id="GO:0050660">
    <property type="term" value="F:flavin adenine dinucleotide binding"/>
    <property type="evidence" value="ECO:0007669"/>
    <property type="project" value="InterPro"/>
</dbReference>
<dbReference type="AlphaFoldDB" id="A0A2A5CIJ8"/>
<dbReference type="SUPFAM" id="SSF55424">
    <property type="entry name" value="FAD/NAD-linked reductases, dimerisation (C-terminal) domain"/>
    <property type="match status" value="1"/>
</dbReference>
<keyword evidence="3 8" id="KW-0274">FAD</keyword>
<dbReference type="GO" id="GO:0004148">
    <property type="term" value="F:dihydrolipoyl dehydrogenase (NADH) activity"/>
    <property type="evidence" value="ECO:0007669"/>
    <property type="project" value="UniProtKB-EC"/>
</dbReference>
<gene>
    <name evidence="13" type="primary">lpdA</name>
    <name evidence="13" type="ORF">COA71_02195</name>
</gene>
<feature type="transmembrane region" description="Helical" evidence="9">
    <location>
        <begin position="239"/>
        <end position="258"/>
    </location>
</feature>
<keyword evidence="6" id="KW-1015">Disulfide bond</keyword>
<dbReference type="PRINTS" id="PR00411">
    <property type="entry name" value="PNDRDTASEI"/>
</dbReference>
<comment type="catalytic activity">
    <reaction evidence="8">
        <text>N(6)-[(R)-dihydrolipoyl]-L-lysyl-[protein] + NAD(+) = N(6)-[(R)-lipoyl]-L-lysyl-[protein] + NADH + H(+)</text>
        <dbReference type="Rhea" id="RHEA:15045"/>
        <dbReference type="Rhea" id="RHEA-COMP:10474"/>
        <dbReference type="Rhea" id="RHEA-COMP:10475"/>
        <dbReference type="ChEBI" id="CHEBI:15378"/>
        <dbReference type="ChEBI" id="CHEBI:57540"/>
        <dbReference type="ChEBI" id="CHEBI:57945"/>
        <dbReference type="ChEBI" id="CHEBI:83099"/>
        <dbReference type="ChEBI" id="CHEBI:83100"/>
        <dbReference type="EC" id="1.8.1.4"/>
    </reaction>
</comment>
<evidence type="ECO:0000256" key="8">
    <source>
        <dbReference type="RuleBase" id="RU003692"/>
    </source>
</evidence>
<dbReference type="Gene3D" id="3.30.390.30">
    <property type="match status" value="1"/>
</dbReference>
<dbReference type="GO" id="GO:0003955">
    <property type="term" value="F:NAD(P)H dehydrogenase (quinone) activity"/>
    <property type="evidence" value="ECO:0007669"/>
    <property type="project" value="TreeGrafter"/>
</dbReference>
<dbReference type="GO" id="GO:0005886">
    <property type="term" value="C:plasma membrane"/>
    <property type="evidence" value="ECO:0007669"/>
    <property type="project" value="UniProtKB-ARBA"/>
</dbReference>
<dbReference type="EMBL" id="NVWI01000001">
    <property type="protein sequence ID" value="PCJ43704.1"/>
    <property type="molecule type" value="Genomic_DNA"/>
</dbReference>
<comment type="similarity">
    <text evidence="1 8">Belongs to the class-I pyridine nucleotide-disulfide oxidoreductase family.</text>
</comment>
<keyword evidence="7 8" id="KW-0676">Redox-active center</keyword>
<evidence type="ECO:0000256" key="1">
    <source>
        <dbReference type="ARBA" id="ARBA00007532"/>
    </source>
</evidence>
<dbReference type="Pfam" id="PF07992">
    <property type="entry name" value="Pyr_redox_2"/>
    <property type="match status" value="1"/>
</dbReference>
<name>A0A2A5CIJ8_9GAMM</name>
<dbReference type="InterPro" id="IPR004099">
    <property type="entry name" value="Pyr_nucl-diS_OxRdtase_dimer"/>
</dbReference>
<dbReference type="Pfam" id="PF09335">
    <property type="entry name" value="VTT_dom"/>
    <property type="match status" value="1"/>
</dbReference>
<dbReference type="InterPro" id="IPR036188">
    <property type="entry name" value="FAD/NAD-bd_sf"/>
</dbReference>
<feature type="transmembrane region" description="Helical" evidence="9">
    <location>
        <begin position="53"/>
        <end position="76"/>
    </location>
</feature>
<comment type="caution">
    <text evidence="13">The sequence shown here is derived from an EMBL/GenBank/DDBJ whole genome shotgun (WGS) entry which is preliminary data.</text>
</comment>
<comment type="miscellaneous">
    <text evidence="8">The active site is a redox-active disulfide bond.</text>
</comment>
<feature type="domain" description="FAD/NAD(P)-binding" evidence="11">
    <location>
        <begin position="239"/>
        <end position="555"/>
    </location>
</feature>
<dbReference type="PROSITE" id="PS00076">
    <property type="entry name" value="PYRIDINE_REDOX_1"/>
    <property type="match status" value="1"/>
</dbReference>
<protein>
    <recommendedName>
        <fullName evidence="8">Dihydrolipoyl dehydrogenase</fullName>
        <ecNumber evidence="8">1.8.1.4</ecNumber>
    </recommendedName>
</protein>
<keyword evidence="9" id="KW-1133">Transmembrane helix</keyword>
<feature type="transmembrane region" description="Helical" evidence="9">
    <location>
        <begin position="164"/>
        <end position="182"/>
    </location>
</feature>
<dbReference type="InterPro" id="IPR012999">
    <property type="entry name" value="Pyr_OxRdtase_I_AS"/>
</dbReference>
<dbReference type="NCBIfam" id="TIGR01350">
    <property type="entry name" value="lipoamide_DH"/>
    <property type="match status" value="1"/>
</dbReference>
<keyword evidence="9" id="KW-0472">Membrane</keyword>
<evidence type="ECO:0000256" key="7">
    <source>
        <dbReference type="ARBA" id="ARBA00023284"/>
    </source>
</evidence>